<reference evidence="2 3" key="1">
    <citation type="submission" date="2020-05" db="EMBL/GenBank/DDBJ databases">
        <title>Genome Sequencing of Type Strains.</title>
        <authorList>
            <person name="Lemaire J.F."/>
            <person name="Inderbitzin P."/>
            <person name="Gregorio O.A."/>
            <person name="Collins S.B."/>
            <person name="Wespe N."/>
            <person name="Knight-Connoni V."/>
        </authorList>
    </citation>
    <scope>NUCLEOTIDE SEQUENCE [LARGE SCALE GENOMIC DNA]</scope>
    <source>
        <strain evidence="2 3">DSM 19942</strain>
    </source>
</reference>
<proteinExistence type="predicted"/>
<sequence>MNYNQLILNDLIIGLVWSVIVCAFVLRGKGEKTIRRLKNIEKSIILSFVIVVLASGGVGFISSTLVIPHILFVLISILIPMSILYTITVSRVKTLSRGHLHDYKKGFKQHLWSEKSYNYLQSIEWDNTVFKNVQSKDVIHLSRDPENPSIIMSVSANRAQHELKLFEITKDHYSVRFICSDLQNAKVEAKLVDDKRFSYLDGNRDAFNLSETLCELQLEKVNVLLDKKGALWHNASQVKVDEFFQIAYKHLNSDGVLIIDGSVQSSLKQMVSYVYYHLFDRIIFPTERSTISKIKKYIGPGSFAGDHFEKYEVGSGMYRVIVFKKKELRGA</sequence>
<protein>
    <recommendedName>
        <fullName evidence="4">Methyltransferase</fullName>
    </recommendedName>
</protein>
<keyword evidence="1" id="KW-0472">Membrane</keyword>
<dbReference type="Proteomes" id="UP000577724">
    <property type="component" value="Unassembled WGS sequence"/>
</dbReference>
<dbReference type="RefSeq" id="WP_175381820.1">
    <property type="nucleotide sequence ID" value="NZ_JABMCC010000107.1"/>
</dbReference>
<name>A0ABX2MLI2_9BACL</name>
<keyword evidence="1" id="KW-1133">Transmembrane helix</keyword>
<feature type="transmembrane region" description="Helical" evidence="1">
    <location>
        <begin position="67"/>
        <end position="87"/>
    </location>
</feature>
<organism evidence="2 3">
    <name type="scientific">Paenibacillus taichungensis</name>
    <dbReference type="NCBI Taxonomy" id="484184"/>
    <lineage>
        <taxon>Bacteria</taxon>
        <taxon>Bacillati</taxon>
        <taxon>Bacillota</taxon>
        <taxon>Bacilli</taxon>
        <taxon>Bacillales</taxon>
        <taxon>Paenibacillaceae</taxon>
        <taxon>Paenibacillus</taxon>
    </lineage>
</organism>
<evidence type="ECO:0000313" key="2">
    <source>
        <dbReference type="EMBL" id="NUU54885.1"/>
    </source>
</evidence>
<dbReference type="GeneID" id="97131525"/>
<evidence type="ECO:0000256" key="1">
    <source>
        <dbReference type="SAM" id="Phobius"/>
    </source>
</evidence>
<gene>
    <name evidence="2" type="ORF">HP548_12440</name>
</gene>
<evidence type="ECO:0000313" key="3">
    <source>
        <dbReference type="Proteomes" id="UP000577724"/>
    </source>
</evidence>
<comment type="caution">
    <text evidence="2">The sequence shown here is derived from an EMBL/GenBank/DDBJ whole genome shotgun (WGS) entry which is preliminary data.</text>
</comment>
<accession>A0ABX2MLI2</accession>
<evidence type="ECO:0008006" key="4">
    <source>
        <dbReference type="Google" id="ProtNLM"/>
    </source>
</evidence>
<keyword evidence="1" id="KW-0812">Transmembrane</keyword>
<feature type="transmembrane region" description="Helical" evidence="1">
    <location>
        <begin position="6"/>
        <end position="28"/>
    </location>
</feature>
<dbReference type="EMBL" id="JABMCC010000107">
    <property type="protein sequence ID" value="NUU54885.1"/>
    <property type="molecule type" value="Genomic_DNA"/>
</dbReference>
<keyword evidence="3" id="KW-1185">Reference proteome</keyword>
<feature type="transmembrane region" description="Helical" evidence="1">
    <location>
        <begin position="40"/>
        <end position="61"/>
    </location>
</feature>